<evidence type="ECO:0000256" key="1">
    <source>
        <dbReference type="SAM" id="MobiDB-lite"/>
    </source>
</evidence>
<name>A0A165Z304_9AGAM</name>
<dbReference type="Gene3D" id="3.40.50.300">
    <property type="entry name" value="P-loop containing nucleotide triphosphate hydrolases"/>
    <property type="match status" value="1"/>
</dbReference>
<feature type="compositionally biased region" description="Basic and acidic residues" evidence="1">
    <location>
        <begin position="1"/>
        <end position="10"/>
    </location>
</feature>
<gene>
    <name evidence="2" type="ORF">SISSUDRAFT_1065788</name>
</gene>
<dbReference type="AlphaFoldDB" id="A0A165Z304"/>
<reference evidence="2 3" key="1">
    <citation type="journal article" date="2016" name="Mol. Biol. Evol.">
        <title>Comparative Genomics of Early-Diverging Mushroom-Forming Fungi Provides Insights into the Origins of Lignocellulose Decay Capabilities.</title>
        <authorList>
            <person name="Nagy L.G."/>
            <person name="Riley R."/>
            <person name="Tritt A."/>
            <person name="Adam C."/>
            <person name="Daum C."/>
            <person name="Floudas D."/>
            <person name="Sun H."/>
            <person name="Yadav J.S."/>
            <person name="Pangilinan J."/>
            <person name="Larsson K.H."/>
            <person name="Matsuura K."/>
            <person name="Barry K."/>
            <person name="Labutti K."/>
            <person name="Kuo R."/>
            <person name="Ohm R.A."/>
            <person name="Bhattacharya S.S."/>
            <person name="Shirouzu T."/>
            <person name="Yoshinaga Y."/>
            <person name="Martin F.M."/>
            <person name="Grigoriev I.V."/>
            <person name="Hibbett D.S."/>
        </authorList>
    </citation>
    <scope>NUCLEOTIDE SEQUENCE [LARGE SCALE GENOMIC DNA]</scope>
    <source>
        <strain evidence="2 3">HHB10207 ss-3</strain>
    </source>
</reference>
<evidence type="ECO:0000313" key="3">
    <source>
        <dbReference type="Proteomes" id="UP000076798"/>
    </source>
</evidence>
<feature type="region of interest" description="Disordered" evidence="1">
    <location>
        <begin position="1"/>
        <end position="74"/>
    </location>
</feature>
<dbReference type="OrthoDB" id="2499463at2759"/>
<dbReference type="InterPro" id="IPR027417">
    <property type="entry name" value="P-loop_NTPase"/>
</dbReference>
<evidence type="ECO:0000313" key="2">
    <source>
        <dbReference type="EMBL" id="KZT33876.1"/>
    </source>
</evidence>
<sequence>MHWDIEDKSRHVMKKPHLPLPPHILLPPPADASTSRVQASMPPKKASQASPAVTSPKKRRKRAGGQSAKRVTKTWQEDEWEALAKKLKTKFKLGFTPEEWQARTILSVLAGKDVIFVAGTGYGKSLVFEG</sequence>
<dbReference type="Proteomes" id="UP000076798">
    <property type="component" value="Unassembled WGS sequence"/>
</dbReference>
<proteinExistence type="predicted"/>
<accession>A0A165Z304</accession>
<dbReference type="EMBL" id="KV428213">
    <property type="protein sequence ID" value="KZT33876.1"/>
    <property type="molecule type" value="Genomic_DNA"/>
</dbReference>
<dbReference type="SUPFAM" id="SSF52540">
    <property type="entry name" value="P-loop containing nucleoside triphosphate hydrolases"/>
    <property type="match status" value="1"/>
</dbReference>
<organism evidence="2 3">
    <name type="scientific">Sistotremastrum suecicum HHB10207 ss-3</name>
    <dbReference type="NCBI Taxonomy" id="1314776"/>
    <lineage>
        <taxon>Eukaryota</taxon>
        <taxon>Fungi</taxon>
        <taxon>Dikarya</taxon>
        <taxon>Basidiomycota</taxon>
        <taxon>Agaricomycotina</taxon>
        <taxon>Agaricomycetes</taxon>
        <taxon>Sistotremastrales</taxon>
        <taxon>Sistotremastraceae</taxon>
        <taxon>Sistotremastrum</taxon>
    </lineage>
</organism>
<feature type="compositionally biased region" description="Pro residues" evidence="1">
    <location>
        <begin position="18"/>
        <end position="30"/>
    </location>
</feature>
<keyword evidence="3" id="KW-1185">Reference proteome</keyword>
<evidence type="ECO:0008006" key="4">
    <source>
        <dbReference type="Google" id="ProtNLM"/>
    </source>
</evidence>
<protein>
    <recommendedName>
        <fullName evidence="4">DEAD/DEAH box helicase domain-containing protein</fullName>
    </recommendedName>
</protein>